<reference evidence="7" key="1">
    <citation type="submission" date="2022-11" db="EMBL/GenBank/DDBJ databases">
        <authorList>
            <person name="Kikuchi T."/>
        </authorList>
    </citation>
    <scope>NUCLEOTIDE SEQUENCE</scope>
    <source>
        <strain evidence="7">PS1010</strain>
    </source>
</reference>
<comment type="similarity">
    <text evidence="5">Belongs to the nematode receptor-like protein sra family.</text>
</comment>
<dbReference type="PRINTS" id="PR00697">
    <property type="entry name" value="TMPROTEINSRA"/>
</dbReference>
<dbReference type="PANTHER" id="PTHR31582:SF1">
    <property type="entry name" value="SERPENTINE RECEPTOR CLASS ALPHA-28-RELATED"/>
    <property type="match status" value="1"/>
</dbReference>
<evidence type="ECO:0000256" key="2">
    <source>
        <dbReference type="ARBA" id="ARBA00022692"/>
    </source>
</evidence>
<gene>
    <name evidence="7" type="ORF">CAMP_LOCUS5612</name>
</gene>
<organism evidence="7 8">
    <name type="scientific">Caenorhabditis angaria</name>
    <dbReference type="NCBI Taxonomy" id="860376"/>
    <lineage>
        <taxon>Eukaryota</taxon>
        <taxon>Metazoa</taxon>
        <taxon>Ecdysozoa</taxon>
        <taxon>Nematoda</taxon>
        <taxon>Chromadorea</taxon>
        <taxon>Rhabditida</taxon>
        <taxon>Rhabditina</taxon>
        <taxon>Rhabditomorpha</taxon>
        <taxon>Rhabditoidea</taxon>
        <taxon>Rhabditidae</taxon>
        <taxon>Peloderinae</taxon>
        <taxon>Caenorhabditis</taxon>
    </lineage>
</organism>
<keyword evidence="4 6" id="KW-0472">Membrane</keyword>
<name>A0A9P1N020_9PELO</name>
<dbReference type="GO" id="GO:0004930">
    <property type="term" value="F:G protein-coupled receptor activity"/>
    <property type="evidence" value="ECO:0007669"/>
    <property type="project" value="InterPro"/>
</dbReference>
<feature type="transmembrane region" description="Helical" evidence="6">
    <location>
        <begin position="160"/>
        <end position="182"/>
    </location>
</feature>
<evidence type="ECO:0000256" key="6">
    <source>
        <dbReference type="SAM" id="Phobius"/>
    </source>
</evidence>
<dbReference type="AlphaFoldDB" id="A0A9P1N020"/>
<dbReference type="GO" id="GO:0016020">
    <property type="term" value="C:membrane"/>
    <property type="evidence" value="ECO:0007669"/>
    <property type="project" value="UniProtKB-SubCell"/>
</dbReference>
<dbReference type="PANTHER" id="PTHR31582">
    <property type="entry name" value="SERPENTINE RECEPTOR, CLASS A (ALPHA)-RELATED-RELATED"/>
    <property type="match status" value="1"/>
</dbReference>
<evidence type="ECO:0000313" key="8">
    <source>
        <dbReference type="Proteomes" id="UP001152747"/>
    </source>
</evidence>
<comment type="caution">
    <text evidence="7">The sequence shown here is derived from an EMBL/GenBank/DDBJ whole genome shotgun (WGS) entry which is preliminary data.</text>
</comment>
<protein>
    <submittedName>
        <fullName evidence="7">Uncharacterized protein</fullName>
    </submittedName>
</protein>
<sequence>MIINTIILLLSIPICIFGFYKLITQSIIQYSTRIFLIMSLVFIIDHQIALITVRIQTFVLLYSGVCEIQVSECLFMFQGTIIGNAGLSLIQLSMSLDRILNSIFKDIYFTYRHVFGPIFSLLTIFASIEVYKYILLKNPLTEFIVTCESLPTETFERYDFIITCTLYLSIIDIFVDLIVLRLSIIHERNMRKFYSVQKRYEANASLKCTQTVMTISSIQFLSQMFYSAMYLIMMYFFVDYTSISFILLNLLGYPVVYTNTLHACLIIYSVNRIKKQRKQGIENMKNQRLSMDEHMNKLKTAWG</sequence>
<keyword evidence="8" id="KW-1185">Reference proteome</keyword>
<dbReference type="GO" id="GO:0007606">
    <property type="term" value="P:sensory perception of chemical stimulus"/>
    <property type="evidence" value="ECO:0007669"/>
    <property type="project" value="InterPro"/>
</dbReference>
<feature type="transmembrane region" description="Helical" evidence="6">
    <location>
        <begin position="35"/>
        <end position="55"/>
    </location>
</feature>
<feature type="transmembrane region" description="Helical" evidence="6">
    <location>
        <begin position="114"/>
        <end position="134"/>
    </location>
</feature>
<feature type="transmembrane region" description="Helical" evidence="6">
    <location>
        <begin position="220"/>
        <end position="238"/>
    </location>
</feature>
<evidence type="ECO:0000313" key="7">
    <source>
        <dbReference type="EMBL" id="CAI5442975.1"/>
    </source>
</evidence>
<feature type="transmembrane region" description="Helical" evidence="6">
    <location>
        <begin position="250"/>
        <end position="270"/>
    </location>
</feature>
<feature type="transmembrane region" description="Helical" evidence="6">
    <location>
        <begin position="6"/>
        <end position="23"/>
    </location>
</feature>
<keyword evidence="3 6" id="KW-1133">Transmembrane helix</keyword>
<dbReference type="Pfam" id="PF02117">
    <property type="entry name" value="7TM_GPCR_Sra"/>
    <property type="match status" value="1"/>
</dbReference>
<comment type="subcellular location">
    <subcellularLocation>
        <location evidence="1">Membrane</location>
        <topology evidence="1">Multi-pass membrane protein</topology>
    </subcellularLocation>
</comment>
<evidence type="ECO:0000256" key="5">
    <source>
        <dbReference type="ARBA" id="ARBA00037994"/>
    </source>
</evidence>
<evidence type="ECO:0000256" key="3">
    <source>
        <dbReference type="ARBA" id="ARBA00022989"/>
    </source>
</evidence>
<feature type="transmembrane region" description="Helical" evidence="6">
    <location>
        <begin position="75"/>
        <end position="94"/>
    </location>
</feature>
<evidence type="ECO:0000256" key="4">
    <source>
        <dbReference type="ARBA" id="ARBA00023136"/>
    </source>
</evidence>
<proteinExistence type="inferred from homology"/>
<accession>A0A9P1N020</accession>
<dbReference type="Proteomes" id="UP001152747">
    <property type="component" value="Unassembled WGS sequence"/>
</dbReference>
<evidence type="ECO:0000256" key="1">
    <source>
        <dbReference type="ARBA" id="ARBA00004141"/>
    </source>
</evidence>
<dbReference type="EMBL" id="CANHGI010000002">
    <property type="protein sequence ID" value="CAI5442975.1"/>
    <property type="molecule type" value="Genomic_DNA"/>
</dbReference>
<dbReference type="InterPro" id="IPR000344">
    <property type="entry name" value="7TM_GPCR_serpentine_rcpt_Sra"/>
</dbReference>
<keyword evidence="2 6" id="KW-0812">Transmembrane</keyword>